<comment type="caution">
    <text evidence="1">The sequence shown here is derived from an EMBL/GenBank/DDBJ whole genome shotgun (WGS) entry which is preliminary data.</text>
</comment>
<dbReference type="AlphaFoldDB" id="A0A7W2I587"/>
<evidence type="ECO:0000313" key="2">
    <source>
        <dbReference type="Proteomes" id="UP000566711"/>
    </source>
</evidence>
<protein>
    <submittedName>
        <fullName evidence="1">Uncharacterized protein</fullName>
    </submittedName>
</protein>
<accession>A0A7W2I587</accession>
<proteinExistence type="predicted"/>
<keyword evidence="2" id="KW-1185">Reference proteome</keyword>
<dbReference type="EMBL" id="JACEZS010000001">
    <property type="protein sequence ID" value="MBA5604127.1"/>
    <property type="molecule type" value="Genomic_DNA"/>
</dbReference>
<evidence type="ECO:0000313" key="1">
    <source>
        <dbReference type="EMBL" id="MBA5604127.1"/>
    </source>
</evidence>
<sequence>MKPEVLKREFEILIIDSGEQLKELSLHQGIKYMFKFYVENYADPRVNGLLTDMLLYQWGTVSSDGSDHFDMRIARQFTRQCLSSNSTITQLSCVFRYEPSPETKAFNKGYRWCNGLAHLHEFEKFIDGNDANKNFKSAKPISVGLSYINF</sequence>
<dbReference type="Proteomes" id="UP000566711">
    <property type="component" value="Unassembled WGS sequence"/>
</dbReference>
<name>A0A7W2I587_9BURK</name>
<reference evidence="1 2" key="1">
    <citation type="submission" date="2020-07" db="EMBL/GenBank/DDBJ databases">
        <title>Novel species isolated from subtropical streams in China.</title>
        <authorList>
            <person name="Lu H."/>
        </authorList>
    </citation>
    <scope>NUCLEOTIDE SEQUENCE [LARGE SCALE GENOMIC DNA]</scope>
    <source>
        <strain evidence="1 2">FT3S</strain>
    </source>
</reference>
<dbReference type="RefSeq" id="WP_182213371.1">
    <property type="nucleotide sequence ID" value="NZ_JACEZS010000001.1"/>
</dbReference>
<organism evidence="1 2">
    <name type="scientific">Rugamonas fusca</name>
    <dbReference type="NCBI Taxonomy" id="2758568"/>
    <lineage>
        <taxon>Bacteria</taxon>
        <taxon>Pseudomonadati</taxon>
        <taxon>Pseudomonadota</taxon>
        <taxon>Betaproteobacteria</taxon>
        <taxon>Burkholderiales</taxon>
        <taxon>Oxalobacteraceae</taxon>
        <taxon>Telluria group</taxon>
        <taxon>Rugamonas</taxon>
    </lineage>
</organism>
<gene>
    <name evidence="1" type="ORF">H3H36_01965</name>
</gene>